<dbReference type="Gene3D" id="1.10.260.40">
    <property type="entry name" value="lambda repressor-like DNA-binding domains"/>
    <property type="match status" value="1"/>
</dbReference>
<evidence type="ECO:0000313" key="2">
    <source>
        <dbReference type="EMBL" id="QNJ93371.1"/>
    </source>
</evidence>
<dbReference type="SUPFAM" id="SSF47413">
    <property type="entry name" value="lambda repressor-like DNA-binding domains"/>
    <property type="match status" value="1"/>
</dbReference>
<organism evidence="2 3">
    <name type="scientific">Mycolicibacterium fluoranthenivorans</name>
    <dbReference type="NCBI Taxonomy" id="258505"/>
    <lineage>
        <taxon>Bacteria</taxon>
        <taxon>Bacillati</taxon>
        <taxon>Actinomycetota</taxon>
        <taxon>Actinomycetes</taxon>
        <taxon>Mycobacteriales</taxon>
        <taxon>Mycobacteriaceae</taxon>
        <taxon>Mycolicibacterium</taxon>
    </lineage>
</organism>
<dbReference type="Gene3D" id="3.30.450.180">
    <property type="match status" value="1"/>
</dbReference>
<dbReference type="PROSITE" id="PS50943">
    <property type="entry name" value="HTH_CROC1"/>
    <property type="match status" value="1"/>
</dbReference>
<evidence type="ECO:0000313" key="3">
    <source>
        <dbReference type="Proteomes" id="UP000515498"/>
    </source>
</evidence>
<proteinExistence type="predicted"/>
<feature type="domain" description="HTH cro/C1-type" evidence="1">
    <location>
        <begin position="52"/>
        <end position="103"/>
    </location>
</feature>
<dbReference type="CDD" id="cd00093">
    <property type="entry name" value="HTH_XRE"/>
    <property type="match status" value="1"/>
</dbReference>
<sequence length="303" mass="33553">MIAQTGAMEFGRMGGMASDSEQRRRELAAFLSARRAALAPEQAGLRAGLRPRRVRGLRREEVANLAGVSYSWYTRLEQGQDIHATVEVIDSIADALQLTDDEHRHLRRLAALPLGASDNHDESVDEPTRRLLARQLPAPAYILGPRSDYLGWNDALSAVFCDVSALPADRRNVLWATFTVAGVRDSLADWEGHARRVVGQFRAEAAAHPTDPRFGSIANELAALSAEFRHWWSSHEVVRAAGGAQSFRHPAVGVLTTHLMQLRLLDRPSLKLIIHQPATDADLRKLEQIRGSATWNARVTSDR</sequence>
<dbReference type="InterPro" id="IPR010982">
    <property type="entry name" value="Lambda_DNA-bd_dom_sf"/>
</dbReference>
<dbReference type="InterPro" id="IPR001387">
    <property type="entry name" value="Cro/C1-type_HTH"/>
</dbReference>
<dbReference type="InterPro" id="IPR041413">
    <property type="entry name" value="MLTR_LBD"/>
</dbReference>
<dbReference type="Pfam" id="PF13560">
    <property type="entry name" value="HTH_31"/>
    <property type="match status" value="1"/>
</dbReference>
<dbReference type="KEGG" id="mflu:HZU40_03135"/>
<dbReference type="PANTHER" id="PTHR35010">
    <property type="entry name" value="BLL4672 PROTEIN-RELATED"/>
    <property type="match status" value="1"/>
</dbReference>
<name>A0A7G8PGA5_9MYCO</name>
<protein>
    <submittedName>
        <fullName evidence="2">Helix-turn-helix domain-containing protein</fullName>
    </submittedName>
</protein>
<gene>
    <name evidence="2" type="ORF">HZU40_03135</name>
</gene>
<dbReference type="EMBL" id="CP059894">
    <property type="protein sequence ID" value="QNJ93371.1"/>
    <property type="molecule type" value="Genomic_DNA"/>
</dbReference>
<dbReference type="Pfam" id="PF17765">
    <property type="entry name" value="MLTR_LBD"/>
    <property type="match status" value="1"/>
</dbReference>
<dbReference type="GO" id="GO:0003677">
    <property type="term" value="F:DNA binding"/>
    <property type="evidence" value="ECO:0007669"/>
    <property type="project" value="InterPro"/>
</dbReference>
<accession>A0A7G8PGA5</accession>
<reference evidence="2 3" key="1">
    <citation type="submission" date="2020-07" db="EMBL/GenBank/DDBJ databases">
        <title>Draft genome sequence of four isobutane-metabolizing strains capable of cometabolically degrading diverse ether contaminants.</title>
        <authorList>
            <person name="Chen W."/>
            <person name="Faulkner N."/>
            <person name="Smith C."/>
            <person name="Hyman M."/>
        </authorList>
    </citation>
    <scope>NUCLEOTIDE SEQUENCE [LARGE SCALE GENOMIC DNA]</scope>
    <source>
        <strain evidence="2 3">2A</strain>
    </source>
</reference>
<dbReference type="SMART" id="SM00530">
    <property type="entry name" value="HTH_XRE"/>
    <property type="match status" value="1"/>
</dbReference>
<dbReference type="AlphaFoldDB" id="A0A7G8PGA5"/>
<dbReference type="Proteomes" id="UP000515498">
    <property type="component" value="Chromosome"/>
</dbReference>
<evidence type="ECO:0000259" key="1">
    <source>
        <dbReference type="PROSITE" id="PS50943"/>
    </source>
</evidence>